<evidence type="ECO:0000313" key="1">
    <source>
        <dbReference type="EMBL" id="MCI33888.1"/>
    </source>
</evidence>
<feature type="non-terminal residue" evidence="1">
    <location>
        <position position="1"/>
    </location>
</feature>
<proteinExistence type="predicted"/>
<accession>A0A392RB63</accession>
<dbReference type="AlphaFoldDB" id="A0A392RB63"/>
<dbReference type="Proteomes" id="UP000265520">
    <property type="component" value="Unassembled WGS sequence"/>
</dbReference>
<evidence type="ECO:0000313" key="2">
    <source>
        <dbReference type="Proteomes" id="UP000265520"/>
    </source>
</evidence>
<dbReference type="EMBL" id="LXQA010208370">
    <property type="protein sequence ID" value="MCI33888.1"/>
    <property type="molecule type" value="Genomic_DNA"/>
</dbReference>
<name>A0A392RB63_9FABA</name>
<comment type="caution">
    <text evidence="1">The sequence shown here is derived from an EMBL/GenBank/DDBJ whole genome shotgun (WGS) entry which is preliminary data.</text>
</comment>
<organism evidence="1 2">
    <name type="scientific">Trifolium medium</name>
    <dbReference type="NCBI Taxonomy" id="97028"/>
    <lineage>
        <taxon>Eukaryota</taxon>
        <taxon>Viridiplantae</taxon>
        <taxon>Streptophyta</taxon>
        <taxon>Embryophyta</taxon>
        <taxon>Tracheophyta</taxon>
        <taxon>Spermatophyta</taxon>
        <taxon>Magnoliopsida</taxon>
        <taxon>eudicotyledons</taxon>
        <taxon>Gunneridae</taxon>
        <taxon>Pentapetalae</taxon>
        <taxon>rosids</taxon>
        <taxon>fabids</taxon>
        <taxon>Fabales</taxon>
        <taxon>Fabaceae</taxon>
        <taxon>Papilionoideae</taxon>
        <taxon>50 kb inversion clade</taxon>
        <taxon>NPAAA clade</taxon>
        <taxon>Hologalegina</taxon>
        <taxon>IRL clade</taxon>
        <taxon>Trifolieae</taxon>
        <taxon>Trifolium</taxon>
    </lineage>
</organism>
<protein>
    <submittedName>
        <fullName evidence="1">Uncharacterized protein</fullName>
    </submittedName>
</protein>
<sequence>ARRKTGTALGHEFKMKMADLCRLLFNGSEDNQK</sequence>
<keyword evidence="2" id="KW-1185">Reference proteome</keyword>
<reference evidence="1 2" key="1">
    <citation type="journal article" date="2018" name="Front. Plant Sci.">
        <title>Red Clover (Trifolium pratense) and Zigzag Clover (T. medium) - A Picture of Genomic Similarities and Differences.</title>
        <authorList>
            <person name="Dluhosova J."/>
            <person name="Istvanek J."/>
            <person name="Nedelnik J."/>
            <person name="Repkova J."/>
        </authorList>
    </citation>
    <scope>NUCLEOTIDE SEQUENCE [LARGE SCALE GENOMIC DNA]</scope>
    <source>
        <strain evidence="2">cv. 10/8</strain>
        <tissue evidence="1">Leaf</tissue>
    </source>
</reference>